<dbReference type="InterPro" id="IPR014222">
    <property type="entry name" value="Cyt_c_oxidase_su2"/>
</dbReference>
<dbReference type="PANTHER" id="PTHR22888:SF9">
    <property type="entry name" value="CYTOCHROME C OXIDASE SUBUNIT 2"/>
    <property type="match status" value="1"/>
</dbReference>
<feature type="signal peptide" evidence="15">
    <location>
        <begin position="1"/>
        <end position="16"/>
    </location>
</feature>
<evidence type="ECO:0000256" key="6">
    <source>
        <dbReference type="ARBA" id="ARBA00022723"/>
    </source>
</evidence>
<dbReference type="InterPro" id="IPR036257">
    <property type="entry name" value="Cyt_c_oxidase_su2_TM_sf"/>
</dbReference>
<geneLocation type="mitochondrion" evidence="18"/>
<proteinExistence type="inferred from homology"/>
<dbReference type="GO" id="GO:0042773">
    <property type="term" value="P:ATP synthesis coupled electron transport"/>
    <property type="evidence" value="ECO:0007669"/>
    <property type="project" value="TreeGrafter"/>
</dbReference>
<dbReference type="InterPro" id="IPR001505">
    <property type="entry name" value="Copper_CuA"/>
</dbReference>
<evidence type="ECO:0000256" key="4">
    <source>
        <dbReference type="ARBA" id="ARBA00022660"/>
    </source>
</evidence>
<comment type="subcellular location">
    <subcellularLocation>
        <location evidence="1">Membrane</location>
        <topology evidence="1">Multi-pass membrane protein</topology>
    </subcellularLocation>
    <subcellularLocation>
        <location evidence="13">Mitochondrion inner membrane</location>
        <topology evidence="13">Multi-pass membrane protein</topology>
    </subcellularLocation>
</comment>
<dbReference type="InterPro" id="IPR002429">
    <property type="entry name" value="CcO_II-like_C"/>
</dbReference>
<dbReference type="InterPro" id="IPR011759">
    <property type="entry name" value="Cyt_c_oxidase_su2_TM_dom"/>
</dbReference>
<evidence type="ECO:0000256" key="7">
    <source>
        <dbReference type="ARBA" id="ARBA00022967"/>
    </source>
</evidence>
<dbReference type="SUPFAM" id="SSF81464">
    <property type="entry name" value="Cytochrome c oxidase subunit II-like, transmembrane region"/>
    <property type="match status" value="1"/>
</dbReference>
<dbReference type="EMBL" id="MG202007">
    <property type="protein sequence ID" value="ATY40870.1"/>
    <property type="molecule type" value="Genomic_DNA"/>
</dbReference>
<dbReference type="Pfam" id="PF02790">
    <property type="entry name" value="COX2_TM"/>
    <property type="match status" value="1"/>
</dbReference>
<evidence type="ECO:0000256" key="9">
    <source>
        <dbReference type="ARBA" id="ARBA00022989"/>
    </source>
</evidence>
<dbReference type="InterPro" id="IPR034210">
    <property type="entry name" value="CcO_II_C"/>
</dbReference>
<keyword evidence="9 14" id="KW-1133">Transmembrane helix</keyword>
<dbReference type="SUPFAM" id="SSF49503">
    <property type="entry name" value="Cupredoxins"/>
    <property type="match status" value="1"/>
</dbReference>
<feature type="domain" description="Cytochrome oxidase subunit II copper A binding" evidence="16">
    <location>
        <begin position="131"/>
        <end position="276"/>
    </location>
</feature>
<dbReference type="NCBIfam" id="TIGR02866">
    <property type="entry name" value="CoxB"/>
    <property type="match status" value="1"/>
</dbReference>
<evidence type="ECO:0000256" key="11">
    <source>
        <dbReference type="ARBA" id="ARBA00023136"/>
    </source>
</evidence>
<dbReference type="Pfam" id="PF00116">
    <property type="entry name" value="COX2"/>
    <property type="match status" value="1"/>
</dbReference>
<name>A0A2H4R890_9EUKA</name>
<dbReference type="InterPro" id="IPR045187">
    <property type="entry name" value="CcO_II"/>
</dbReference>
<dbReference type="AlphaFoldDB" id="A0A2H4R890"/>
<dbReference type="PROSITE" id="PS00078">
    <property type="entry name" value="COX2"/>
    <property type="match status" value="1"/>
</dbReference>
<dbReference type="PROSITE" id="PS50857">
    <property type="entry name" value="COX2_CUA"/>
    <property type="match status" value="1"/>
</dbReference>
<comment type="function">
    <text evidence="13">Component of the cytochrome c oxidase, the last enzyme in the mitochondrial electron transport chain which drives oxidative phosphorylation. The respiratory chain contains 3 multisubunit complexes succinate dehydrogenase (complex II, CII), ubiquinol-cytochrome c oxidoreductase (cytochrome b-c1 complex, complex III, CIII) and cytochrome c oxidase (complex IV, CIV), that cooperate to transfer electrons derived from NADH and succinate to molecular oxygen, creating an electrochemical gradient over the inner membrane that drives transmembrane transport and the ATP synthase. Cytochrome c oxidase is the component of the respiratory chain that catalyzes the reduction of oxygen to water. Electrons originating from reduced cytochrome c in the intermembrane space (IMS) are transferred via the dinuclear copper A center (CU(A)) of subunit 2 and heme A of subunit 1 to the active site in subunit 1, a binuclear center (BNC) formed by heme A3 and copper B (CU(B)). The BNC reduces molecular oxygen to 2 water molecules using 4 electrons from cytochrome c in the IMS and 4 protons from the mitochondrial matrix.</text>
</comment>
<keyword evidence="11 13" id="KW-0472">Membrane</keyword>
<keyword evidence="10 13" id="KW-0186">Copper</keyword>
<dbReference type="FunFam" id="2.60.40.420:FF:000001">
    <property type="entry name" value="Cytochrome c oxidase subunit 2"/>
    <property type="match status" value="1"/>
</dbReference>
<reference evidence="18" key="1">
    <citation type="journal article" date="2017" name="Curr. Biol.">
        <title>A New Lineage of Eukaryotes Illuminates Early Mitochondrial Genome Reduction.</title>
        <authorList>
            <person name="Janouskovec J."/>
            <person name="Tikhonenkov D.V."/>
            <person name="Burki F."/>
            <person name="Howe A.T."/>
            <person name="Rohwer F.L."/>
            <person name="Mylnikov A.P."/>
            <person name="Keeling P.J."/>
        </authorList>
    </citation>
    <scope>NUCLEOTIDE SEQUENCE</scope>
</reference>
<evidence type="ECO:0000256" key="12">
    <source>
        <dbReference type="ARBA" id="ARBA00049512"/>
    </source>
</evidence>
<dbReference type="PRINTS" id="PR01166">
    <property type="entry name" value="CYCOXIDASEII"/>
</dbReference>
<evidence type="ECO:0000256" key="2">
    <source>
        <dbReference type="ARBA" id="ARBA00007866"/>
    </source>
</evidence>
<dbReference type="GO" id="GO:0016491">
    <property type="term" value="F:oxidoreductase activity"/>
    <property type="evidence" value="ECO:0007669"/>
    <property type="project" value="InterPro"/>
</dbReference>
<keyword evidence="4 13" id="KW-0679">Respiratory chain</keyword>
<sequence length="281" mass="31814">MSLFSLLNTSAWFVLADTTDAVIHSSNPWQLTFQDPASPTMAGIINLHHDIMFIVVLLSIFTCWLLIRVIYFFDMEESHSTPAFRQIYNLPDKTVHGTALELGWTIVPTLILLLIALPSMALLYSIDEIVEPSLTVKCIGHQWYWSYEYSTDLTVDGEQLIEGDDTFVFDSYLVDESDLETGDLRLLEVDNRLVLPIQKHIRVIVTAADVLHCWAVPSLGVKMDACPGRLNQVALFIPRPGIYYGNCSEICGSRHGYMPICVEAVSFEDYCTWLCNKYFDA</sequence>
<evidence type="ECO:0000256" key="10">
    <source>
        <dbReference type="ARBA" id="ARBA00023008"/>
    </source>
</evidence>
<keyword evidence="8 13" id="KW-0249">Electron transport</keyword>
<evidence type="ECO:0000256" key="8">
    <source>
        <dbReference type="ARBA" id="ARBA00022982"/>
    </source>
</evidence>
<dbReference type="InterPro" id="IPR008972">
    <property type="entry name" value="Cupredoxin"/>
</dbReference>
<dbReference type="PROSITE" id="PS50999">
    <property type="entry name" value="COX2_TM"/>
    <property type="match status" value="1"/>
</dbReference>
<comment type="similarity">
    <text evidence="2 13">Belongs to the cytochrome c oxidase subunit 2 family.</text>
</comment>
<evidence type="ECO:0000259" key="17">
    <source>
        <dbReference type="PROSITE" id="PS50999"/>
    </source>
</evidence>
<evidence type="ECO:0000313" key="18">
    <source>
        <dbReference type="EMBL" id="ATY40870.1"/>
    </source>
</evidence>
<evidence type="ECO:0000256" key="13">
    <source>
        <dbReference type="RuleBase" id="RU000457"/>
    </source>
</evidence>
<feature type="transmembrane region" description="Helical" evidence="14">
    <location>
        <begin position="102"/>
        <end position="124"/>
    </location>
</feature>
<keyword evidence="5 13" id="KW-0812">Transmembrane</keyword>
<feature type="domain" description="Cytochrome oxidase subunit II transmembrane region profile" evidence="17">
    <location>
        <begin position="25"/>
        <end position="130"/>
    </location>
</feature>
<evidence type="ECO:0000256" key="3">
    <source>
        <dbReference type="ARBA" id="ARBA00022448"/>
    </source>
</evidence>
<protein>
    <recommendedName>
        <fullName evidence="13">Cytochrome c oxidase subunit 2</fullName>
    </recommendedName>
</protein>
<comment type="cofactor">
    <cofactor evidence="13">
        <name>Cu cation</name>
        <dbReference type="ChEBI" id="CHEBI:23378"/>
    </cofactor>
    <text evidence="13">Binds a copper A center.</text>
</comment>
<dbReference type="Gene3D" id="1.10.287.90">
    <property type="match status" value="1"/>
</dbReference>
<organism evidence="18">
    <name type="scientific">Picobiliphyte sp. MS584-11</name>
    <dbReference type="NCBI Taxonomy" id="1157699"/>
    <lineage>
        <taxon>Eukaryota</taxon>
        <taxon>Eukaryota incertae sedis</taxon>
        <taxon>Picozoa</taxon>
    </lineage>
</organism>
<keyword evidence="6 13" id="KW-0479">Metal-binding</keyword>
<dbReference type="GO" id="GO:0004129">
    <property type="term" value="F:cytochrome-c oxidase activity"/>
    <property type="evidence" value="ECO:0007669"/>
    <property type="project" value="UniProtKB-EC"/>
</dbReference>
<keyword evidence="7" id="KW-1278">Translocase</keyword>
<dbReference type="Gene3D" id="2.60.40.420">
    <property type="entry name" value="Cupredoxins - blue copper proteins"/>
    <property type="match status" value="1"/>
</dbReference>
<comment type="catalytic activity">
    <reaction evidence="12">
        <text>4 Fe(II)-[cytochrome c] + O2 + 8 H(+)(in) = 4 Fe(III)-[cytochrome c] + 2 H2O + 4 H(+)(out)</text>
        <dbReference type="Rhea" id="RHEA:11436"/>
        <dbReference type="Rhea" id="RHEA-COMP:10350"/>
        <dbReference type="Rhea" id="RHEA-COMP:14399"/>
        <dbReference type="ChEBI" id="CHEBI:15377"/>
        <dbReference type="ChEBI" id="CHEBI:15378"/>
        <dbReference type="ChEBI" id="CHEBI:15379"/>
        <dbReference type="ChEBI" id="CHEBI:29033"/>
        <dbReference type="ChEBI" id="CHEBI:29034"/>
        <dbReference type="EC" id="7.1.1.9"/>
    </reaction>
    <physiologicalReaction direction="left-to-right" evidence="12">
        <dbReference type="Rhea" id="RHEA:11437"/>
    </physiologicalReaction>
</comment>
<evidence type="ECO:0000256" key="15">
    <source>
        <dbReference type="SAM" id="SignalP"/>
    </source>
</evidence>
<keyword evidence="3 13" id="KW-0813">Transport</keyword>
<feature type="transmembrane region" description="Helical" evidence="14">
    <location>
        <begin position="51"/>
        <end position="73"/>
    </location>
</feature>
<evidence type="ECO:0000256" key="1">
    <source>
        <dbReference type="ARBA" id="ARBA00004141"/>
    </source>
</evidence>
<keyword evidence="13" id="KW-0999">Mitochondrion inner membrane</keyword>
<dbReference type="CDD" id="cd13912">
    <property type="entry name" value="CcO_II_C"/>
    <property type="match status" value="1"/>
</dbReference>
<feature type="chain" id="PRO_5014189846" description="Cytochrome c oxidase subunit 2" evidence="15">
    <location>
        <begin position="17"/>
        <end position="281"/>
    </location>
</feature>
<accession>A0A2H4R890</accession>
<dbReference type="GO" id="GO:0005743">
    <property type="term" value="C:mitochondrial inner membrane"/>
    <property type="evidence" value="ECO:0007669"/>
    <property type="project" value="UniProtKB-SubCell"/>
</dbReference>
<evidence type="ECO:0000256" key="14">
    <source>
        <dbReference type="SAM" id="Phobius"/>
    </source>
</evidence>
<evidence type="ECO:0000256" key="5">
    <source>
        <dbReference type="ARBA" id="ARBA00022692"/>
    </source>
</evidence>
<dbReference type="PANTHER" id="PTHR22888">
    <property type="entry name" value="CYTOCHROME C OXIDASE, SUBUNIT II"/>
    <property type="match status" value="1"/>
</dbReference>
<dbReference type="GO" id="GO:0005507">
    <property type="term" value="F:copper ion binding"/>
    <property type="evidence" value="ECO:0007669"/>
    <property type="project" value="InterPro"/>
</dbReference>
<keyword evidence="13 18" id="KW-0496">Mitochondrion</keyword>
<gene>
    <name evidence="18" type="primary">cox2</name>
</gene>
<evidence type="ECO:0000259" key="16">
    <source>
        <dbReference type="PROSITE" id="PS50857"/>
    </source>
</evidence>
<keyword evidence="15" id="KW-0732">Signal</keyword>